<dbReference type="Proteomes" id="UP000002432">
    <property type="component" value="Chromosome"/>
</dbReference>
<dbReference type="EMBL" id="CP000360">
    <property type="protein sequence ID" value="ABF42481.1"/>
    <property type="molecule type" value="Genomic_DNA"/>
</dbReference>
<dbReference type="Pfam" id="PF00990">
    <property type="entry name" value="GGDEF"/>
    <property type="match status" value="1"/>
</dbReference>
<dbReference type="KEGG" id="aba:Acid345_3480"/>
<dbReference type="HOGENOM" id="CLU_000445_11_4_0"/>
<dbReference type="NCBIfam" id="TIGR00229">
    <property type="entry name" value="sensory_box"/>
    <property type="match status" value="1"/>
</dbReference>
<sequence>MADLLQDGVFQRVLSELLVGVYFTDRERRIVFWNAGAERITGYLSHEVIGRMCREEILMHCDHQRRNVCVSCCPLAEAMLDGKAREASLFLRHKTGHRVPVRIHSMPIRDAKGTIIGAAECFQRQHDVWHPERRDANNRDSYAVRGIPDYSFMVSELRMRLGRFEGSGAGFGVLCLEVDRFDSLRSTRGHEACETVLHVISNTLQNTIRQGDCLGAWSEARLMLLLNAATPEAVVRAGERTRGLVSCSNVTWWGDPVPITIACGATVAKTRDTMESIVRRAERALDESLAAGGNRVMLIQE</sequence>
<dbReference type="InterPro" id="IPR029787">
    <property type="entry name" value="Nucleotide_cyclase"/>
</dbReference>
<dbReference type="InterPro" id="IPR035965">
    <property type="entry name" value="PAS-like_dom_sf"/>
</dbReference>
<feature type="domain" description="PAS" evidence="1">
    <location>
        <begin position="6"/>
        <end position="51"/>
    </location>
</feature>
<dbReference type="CDD" id="cd00130">
    <property type="entry name" value="PAS"/>
    <property type="match status" value="1"/>
</dbReference>
<dbReference type="Pfam" id="PF00989">
    <property type="entry name" value="PAS"/>
    <property type="match status" value="1"/>
</dbReference>
<keyword evidence="4" id="KW-1185">Reference proteome</keyword>
<organism evidence="3 4">
    <name type="scientific">Koribacter versatilis (strain Ellin345)</name>
    <dbReference type="NCBI Taxonomy" id="204669"/>
    <lineage>
        <taxon>Bacteria</taxon>
        <taxon>Pseudomonadati</taxon>
        <taxon>Acidobacteriota</taxon>
        <taxon>Terriglobia</taxon>
        <taxon>Terriglobales</taxon>
        <taxon>Candidatus Korobacteraceae</taxon>
        <taxon>Candidatus Korobacter</taxon>
    </lineage>
</organism>
<dbReference type="PROSITE" id="PS50112">
    <property type="entry name" value="PAS"/>
    <property type="match status" value="1"/>
</dbReference>
<evidence type="ECO:0000313" key="4">
    <source>
        <dbReference type="Proteomes" id="UP000002432"/>
    </source>
</evidence>
<dbReference type="RefSeq" id="WP_011524280.1">
    <property type="nucleotide sequence ID" value="NC_008009.1"/>
</dbReference>
<dbReference type="InterPro" id="IPR013767">
    <property type="entry name" value="PAS_fold"/>
</dbReference>
<dbReference type="SMART" id="SM00091">
    <property type="entry name" value="PAS"/>
    <property type="match status" value="1"/>
</dbReference>
<dbReference type="STRING" id="204669.Acid345_3480"/>
<accession>Q1IKW9</accession>
<dbReference type="InterPro" id="IPR043128">
    <property type="entry name" value="Rev_trsase/Diguanyl_cyclase"/>
</dbReference>
<dbReference type="InterPro" id="IPR000014">
    <property type="entry name" value="PAS"/>
</dbReference>
<evidence type="ECO:0000259" key="2">
    <source>
        <dbReference type="PROSITE" id="PS50887"/>
    </source>
</evidence>
<reference evidence="3 4" key="1">
    <citation type="journal article" date="2009" name="Appl. Environ. Microbiol.">
        <title>Three genomes from the phylum Acidobacteria provide insight into the lifestyles of these microorganisms in soils.</title>
        <authorList>
            <person name="Ward N.L."/>
            <person name="Challacombe J.F."/>
            <person name="Janssen P.H."/>
            <person name="Henrissat B."/>
            <person name="Coutinho P.M."/>
            <person name="Wu M."/>
            <person name="Xie G."/>
            <person name="Haft D.H."/>
            <person name="Sait M."/>
            <person name="Badger J."/>
            <person name="Barabote R.D."/>
            <person name="Bradley B."/>
            <person name="Brettin T.S."/>
            <person name="Brinkac L.M."/>
            <person name="Bruce D."/>
            <person name="Creasy T."/>
            <person name="Daugherty S.C."/>
            <person name="Davidsen T.M."/>
            <person name="DeBoy R.T."/>
            <person name="Detter J.C."/>
            <person name="Dodson R.J."/>
            <person name="Durkin A.S."/>
            <person name="Ganapathy A."/>
            <person name="Gwinn-Giglio M."/>
            <person name="Han C.S."/>
            <person name="Khouri H."/>
            <person name="Kiss H."/>
            <person name="Kothari S.P."/>
            <person name="Madupu R."/>
            <person name="Nelson K.E."/>
            <person name="Nelson W.C."/>
            <person name="Paulsen I."/>
            <person name="Penn K."/>
            <person name="Ren Q."/>
            <person name="Rosovitz M.J."/>
            <person name="Selengut J.D."/>
            <person name="Shrivastava S."/>
            <person name="Sullivan S.A."/>
            <person name="Tapia R."/>
            <person name="Thompson L.S."/>
            <person name="Watkins K.L."/>
            <person name="Yang Q."/>
            <person name="Yu C."/>
            <person name="Zafar N."/>
            <person name="Zhou L."/>
            <person name="Kuske C.R."/>
        </authorList>
    </citation>
    <scope>NUCLEOTIDE SEQUENCE [LARGE SCALE GENOMIC DNA]</scope>
    <source>
        <strain evidence="3 4">Ellin345</strain>
    </source>
</reference>
<dbReference type="PANTHER" id="PTHR44757:SF2">
    <property type="entry name" value="BIOFILM ARCHITECTURE MAINTENANCE PROTEIN MBAA"/>
    <property type="match status" value="1"/>
</dbReference>
<dbReference type="Gene3D" id="3.30.70.270">
    <property type="match status" value="1"/>
</dbReference>
<evidence type="ECO:0000313" key="3">
    <source>
        <dbReference type="EMBL" id="ABF42481.1"/>
    </source>
</evidence>
<dbReference type="SUPFAM" id="SSF55785">
    <property type="entry name" value="PYP-like sensor domain (PAS domain)"/>
    <property type="match status" value="1"/>
</dbReference>
<dbReference type="EnsemblBacteria" id="ABF42481">
    <property type="protein sequence ID" value="ABF42481"/>
    <property type="gene ID" value="Acid345_3480"/>
</dbReference>
<dbReference type="OrthoDB" id="9805474at2"/>
<evidence type="ECO:0000259" key="1">
    <source>
        <dbReference type="PROSITE" id="PS50112"/>
    </source>
</evidence>
<dbReference type="SMART" id="SM00267">
    <property type="entry name" value="GGDEF"/>
    <property type="match status" value="1"/>
</dbReference>
<dbReference type="AlphaFoldDB" id="Q1IKW9"/>
<feature type="domain" description="GGDEF" evidence="2">
    <location>
        <begin position="169"/>
        <end position="301"/>
    </location>
</feature>
<dbReference type="InterPro" id="IPR000160">
    <property type="entry name" value="GGDEF_dom"/>
</dbReference>
<dbReference type="PANTHER" id="PTHR44757">
    <property type="entry name" value="DIGUANYLATE CYCLASE DGCP"/>
    <property type="match status" value="1"/>
</dbReference>
<protein>
    <submittedName>
        <fullName evidence="3">Diguanylate cyclase with PAS/PAC sensor</fullName>
    </submittedName>
</protein>
<dbReference type="GO" id="GO:0006355">
    <property type="term" value="P:regulation of DNA-templated transcription"/>
    <property type="evidence" value="ECO:0007669"/>
    <property type="project" value="InterPro"/>
</dbReference>
<dbReference type="NCBIfam" id="TIGR00254">
    <property type="entry name" value="GGDEF"/>
    <property type="match status" value="1"/>
</dbReference>
<dbReference type="InterPro" id="IPR052155">
    <property type="entry name" value="Biofilm_reg_signaling"/>
</dbReference>
<proteinExistence type="predicted"/>
<name>Q1IKW9_KORVE</name>
<dbReference type="eggNOG" id="COG3706">
    <property type="taxonomic scope" value="Bacteria"/>
</dbReference>
<dbReference type="Gene3D" id="3.30.450.20">
    <property type="entry name" value="PAS domain"/>
    <property type="match status" value="1"/>
</dbReference>
<dbReference type="PROSITE" id="PS50887">
    <property type="entry name" value="GGDEF"/>
    <property type="match status" value="1"/>
</dbReference>
<gene>
    <name evidence="3" type="ordered locus">Acid345_3480</name>
</gene>
<dbReference type="SUPFAM" id="SSF55073">
    <property type="entry name" value="Nucleotide cyclase"/>
    <property type="match status" value="1"/>
</dbReference>